<evidence type="ECO:0000256" key="4">
    <source>
        <dbReference type="ARBA" id="ARBA00022842"/>
    </source>
</evidence>
<dbReference type="NCBIfam" id="TIGR01549">
    <property type="entry name" value="HAD-SF-IA-v1"/>
    <property type="match status" value="1"/>
</dbReference>
<sequence length="221" mass="24092">MKFELAIFDCDGVLIDSELLANRIDVECLQALGIEIDLDDYIAEYVGKSAVAVSHSIEERYTVQLPGDFWSQVEQKTLKQFQAELQPIPHVVELLTVLNKKCVASSSSADRLNRTLGMTGLYKYFSPHIFSAEQVRHGKPAPDLFLFAAQQMQVNPQDCVVIEDSCHGVQAGIDAGMTVVGFSGGSHIRSGHLDKLMDAGAAMVFADMGSLFAGLSQLVPQ</sequence>
<dbReference type="SUPFAM" id="SSF56784">
    <property type="entry name" value="HAD-like"/>
    <property type="match status" value="1"/>
</dbReference>
<dbReference type="Gene3D" id="3.40.50.1000">
    <property type="entry name" value="HAD superfamily/HAD-like"/>
    <property type="match status" value="1"/>
</dbReference>
<dbReference type="Gene3D" id="1.10.150.240">
    <property type="entry name" value="Putative phosphatase, domain 2"/>
    <property type="match status" value="1"/>
</dbReference>
<keyword evidence="4" id="KW-0460">Magnesium</keyword>
<dbReference type="OrthoDB" id="9797743at2"/>
<organism evidence="5 6">
    <name type="scientific">Acaryochloris marina (strain MBIC 11017)</name>
    <dbReference type="NCBI Taxonomy" id="329726"/>
    <lineage>
        <taxon>Bacteria</taxon>
        <taxon>Bacillati</taxon>
        <taxon>Cyanobacteriota</taxon>
        <taxon>Cyanophyceae</taxon>
        <taxon>Acaryochloridales</taxon>
        <taxon>Acaryochloridaceae</taxon>
        <taxon>Acaryochloris</taxon>
    </lineage>
</organism>
<dbReference type="KEGG" id="amr:AM1_3841"/>
<dbReference type="CDD" id="cd07526">
    <property type="entry name" value="HAD_BPGM_like"/>
    <property type="match status" value="1"/>
</dbReference>
<dbReference type="STRING" id="329726.AM1_3841"/>
<dbReference type="GO" id="GO:0016787">
    <property type="term" value="F:hydrolase activity"/>
    <property type="evidence" value="ECO:0007669"/>
    <property type="project" value="UniProtKB-KW"/>
</dbReference>
<evidence type="ECO:0000256" key="3">
    <source>
        <dbReference type="ARBA" id="ARBA00022723"/>
    </source>
</evidence>
<dbReference type="Pfam" id="PF00702">
    <property type="entry name" value="Hydrolase"/>
    <property type="match status" value="1"/>
</dbReference>
<keyword evidence="3" id="KW-0479">Metal-binding</keyword>
<reference evidence="5 6" key="1">
    <citation type="journal article" date="2008" name="Proc. Natl. Acad. Sci. U.S.A.">
        <title>Niche adaptation and genome expansion in the chlorophyll d-producing cyanobacterium Acaryochloris marina.</title>
        <authorList>
            <person name="Swingley W.D."/>
            <person name="Chen M."/>
            <person name="Cheung P.C."/>
            <person name="Conrad A.L."/>
            <person name="Dejesa L.C."/>
            <person name="Hao J."/>
            <person name="Honchak B.M."/>
            <person name="Karbach L.E."/>
            <person name="Kurdoglu A."/>
            <person name="Lahiri S."/>
            <person name="Mastrian S.D."/>
            <person name="Miyashita H."/>
            <person name="Page L."/>
            <person name="Ramakrishna P."/>
            <person name="Satoh S."/>
            <person name="Sattley W.M."/>
            <person name="Shimada Y."/>
            <person name="Taylor H.L."/>
            <person name="Tomo T."/>
            <person name="Tsuchiya T."/>
            <person name="Wang Z.T."/>
            <person name="Raymond J."/>
            <person name="Mimuro M."/>
            <person name="Blankenship R.E."/>
            <person name="Touchman J.W."/>
        </authorList>
    </citation>
    <scope>NUCLEOTIDE SEQUENCE [LARGE SCALE GENOMIC DNA]</scope>
    <source>
        <strain evidence="6">MBIC 11017</strain>
    </source>
</reference>
<dbReference type="RefSeq" id="WP_012164197.1">
    <property type="nucleotide sequence ID" value="NC_009925.1"/>
</dbReference>
<comment type="similarity">
    <text evidence="2">Belongs to the HAD-like hydrolase superfamily. CbbY/CbbZ/Gph/YieH family.</text>
</comment>
<evidence type="ECO:0000256" key="1">
    <source>
        <dbReference type="ARBA" id="ARBA00001946"/>
    </source>
</evidence>
<name>B0C6Y7_ACAM1</name>
<dbReference type="InterPro" id="IPR036412">
    <property type="entry name" value="HAD-like_sf"/>
</dbReference>
<dbReference type="AlphaFoldDB" id="B0C6Y7"/>
<evidence type="ECO:0000256" key="2">
    <source>
        <dbReference type="ARBA" id="ARBA00006171"/>
    </source>
</evidence>
<dbReference type="InterPro" id="IPR023198">
    <property type="entry name" value="PGP-like_dom2"/>
</dbReference>
<dbReference type="PANTHER" id="PTHR46193:SF10">
    <property type="entry name" value="6-PHOSPHOGLUCONATE PHOSPHATASE"/>
    <property type="match status" value="1"/>
</dbReference>
<dbReference type="EMBL" id="CP000828">
    <property type="protein sequence ID" value="ABW28826.1"/>
    <property type="molecule type" value="Genomic_DNA"/>
</dbReference>
<protein>
    <submittedName>
        <fullName evidence="5">HAD-superfamily hydrolase subfamily IA, variant 3</fullName>
    </submittedName>
</protein>
<dbReference type="HOGENOM" id="CLU_045011_13_2_3"/>
<dbReference type="SFLD" id="SFLDG01135">
    <property type="entry name" value="C1.5.6:_HAD__Beta-PGM__Phospha"/>
    <property type="match status" value="1"/>
</dbReference>
<dbReference type="SFLD" id="SFLDS00003">
    <property type="entry name" value="Haloacid_Dehalogenase"/>
    <property type="match status" value="1"/>
</dbReference>
<accession>B0C6Y7</accession>
<dbReference type="InterPro" id="IPR051600">
    <property type="entry name" value="Beta-PGM-like"/>
</dbReference>
<keyword evidence="5" id="KW-0378">Hydrolase</keyword>
<dbReference type="Proteomes" id="UP000000268">
    <property type="component" value="Chromosome"/>
</dbReference>
<keyword evidence="6" id="KW-1185">Reference proteome</keyword>
<gene>
    <name evidence="5" type="ordered locus">AM1_3841</name>
</gene>
<dbReference type="GO" id="GO:0046872">
    <property type="term" value="F:metal ion binding"/>
    <property type="evidence" value="ECO:0007669"/>
    <property type="project" value="UniProtKB-KW"/>
</dbReference>
<dbReference type="PANTHER" id="PTHR46193">
    <property type="entry name" value="6-PHOSPHOGLUCONATE PHOSPHATASE"/>
    <property type="match status" value="1"/>
</dbReference>
<dbReference type="NCBIfam" id="TIGR01509">
    <property type="entry name" value="HAD-SF-IA-v3"/>
    <property type="match status" value="1"/>
</dbReference>
<dbReference type="SFLD" id="SFLDG01129">
    <property type="entry name" value="C1.5:_HAD__Beta-PGM__Phosphata"/>
    <property type="match status" value="1"/>
</dbReference>
<proteinExistence type="inferred from homology"/>
<dbReference type="eggNOG" id="COG0637">
    <property type="taxonomic scope" value="Bacteria"/>
</dbReference>
<evidence type="ECO:0000313" key="6">
    <source>
        <dbReference type="Proteomes" id="UP000000268"/>
    </source>
</evidence>
<dbReference type="InterPro" id="IPR006439">
    <property type="entry name" value="HAD-SF_hydro_IA"/>
</dbReference>
<evidence type="ECO:0000313" key="5">
    <source>
        <dbReference type="EMBL" id="ABW28826.1"/>
    </source>
</evidence>
<dbReference type="InterPro" id="IPR023214">
    <property type="entry name" value="HAD_sf"/>
</dbReference>
<comment type="cofactor">
    <cofactor evidence="1">
        <name>Mg(2+)</name>
        <dbReference type="ChEBI" id="CHEBI:18420"/>
    </cofactor>
</comment>